<reference evidence="2 3" key="1">
    <citation type="journal article" date="2013" name="Nat. Commun.">
        <title>Genome analysis reveals insights into physiology and longevity of the Brandt's bat Myotis brandtii.</title>
        <authorList>
            <person name="Seim I."/>
            <person name="Fang X."/>
            <person name="Xiong Z."/>
            <person name="Lobanov A.V."/>
            <person name="Huang Z."/>
            <person name="Ma S."/>
            <person name="Feng Y."/>
            <person name="Turanov A.A."/>
            <person name="Zhu Y."/>
            <person name="Lenz T.L."/>
            <person name="Gerashchenko M.V."/>
            <person name="Fan D."/>
            <person name="Hee Yim S."/>
            <person name="Yao X."/>
            <person name="Jordan D."/>
            <person name="Xiong Y."/>
            <person name="Ma Y."/>
            <person name="Lyapunov A.N."/>
            <person name="Chen G."/>
            <person name="Kulakova O.I."/>
            <person name="Sun Y."/>
            <person name="Lee S.G."/>
            <person name="Bronson R.T."/>
            <person name="Moskalev A.A."/>
            <person name="Sunyaev S.R."/>
            <person name="Zhang G."/>
            <person name="Krogh A."/>
            <person name="Wang J."/>
            <person name="Gladyshev V.N."/>
        </authorList>
    </citation>
    <scope>NUCLEOTIDE SEQUENCE [LARGE SCALE GENOMIC DNA]</scope>
</reference>
<dbReference type="EMBL" id="KE164332">
    <property type="protein sequence ID" value="EPQ17074.1"/>
    <property type="molecule type" value="Genomic_DNA"/>
</dbReference>
<evidence type="ECO:0000313" key="2">
    <source>
        <dbReference type="EMBL" id="EPQ17074.1"/>
    </source>
</evidence>
<proteinExistence type="predicted"/>
<name>S7NHY9_MYOBR</name>
<accession>S7NHY9</accession>
<organism evidence="2 3">
    <name type="scientific">Myotis brandtii</name>
    <name type="common">Brandt's bat</name>
    <dbReference type="NCBI Taxonomy" id="109478"/>
    <lineage>
        <taxon>Eukaryota</taxon>
        <taxon>Metazoa</taxon>
        <taxon>Chordata</taxon>
        <taxon>Craniata</taxon>
        <taxon>Vertebrata</taxon>
        <taxon>Euteleostomi</taxon>
        <taxon>Mammalia</taxon>
        <taxon>Eutheria</taxon>
        <taxon>Laurasiatheria</taxon>
        <taxon>Chiroptera</taxon>
        <taxon>Yangochiroptera</taxon>
        <taxon>Vespertilionidae</taxon>
        <taxon>Myotis</taxon>
    </lineage>
</organism>
<evidence type="ECO:0000313" key="3">
    <source>
        <dbReference type="Proteomes" id="UP000052978"/>
    </source>
</evidence>
<evidence type="ECO:0000256" key="1">
    <source>
        <dbReference type="SAM" id="MobiDB-lite"/>
    </source>
</evidence>
<keyword evidence="3" id="KW-1185">Reference proteome</keyword>
<protein>
    <submittedName>
        <fullName evidence="2">Bestrophin-4</fullName>
    </submittedName>
</protein>
<dbReference type="AlphaFoldDB" id="S7NHY9"/>
<dbReference type="Proteomes" id="UP000052978">
    <property type="component" value="Unassembled WGS sequence"/>
</dbReference>
<sequence>MSDDPEQSLQVEATPALARQVPATQTPLLSRFLGAGAPSPAISLRNFGWTRGPPRTPYLLRSRAEEGGDPEDCIEEADCTEEEAGPEDQAQEP</sequence>
<feature type="compositionally biased region" description="Acidic residues" evidence="1">
    <location>
        <begin position="67"/>
        <end position="93"/>
    </location>
</feature>
<gene>
    <name evidence="2" type="ORF">D623_10006624</name>
</gene>
<feature type="region of interest" description="Disordered" evidence="1">
    <location>
        <begin position="48"/>
        <end position="93"/>
    </location>
</feature>